<keyword evidence="1 3" id="KW-0853">WD repeat</keyword>
<feature type="domain" description="Transcription factor spt8 beta-propeller" evidence="5">
    <location>
        <begin position="424"/>
        <end position="619"/>
    </location>
</feature>
<accession>A0A292PPG2</accession>
<evidence type="ECO:0000313" key="7">
    <source>
        <dbReference type="Proteomes" id="UP001412239"/>
    </source>
</evidence>
<evidence type="ECO:0000313" key="6">
    <source>
        <dbReference type="EMBL" id="CUS08377.1"/>
    </source>
</evidence>
<dbReference type="PROSITE" id="PS50294">
    <property type="entry name" value="WD_REPEATS_REGION"/>
    <property type="match status" value="1"/>
</dbReference>
<protein>
    <recommendedName>
        <fullName evidence="5">Transcription factor spt8 beta-propeller domain-containing protein</fullName>
    </recommendedName>
</protein>
<feature type="repeat" description="WD" evidence="3">
    <location>
        <begin position="255"/>
        <end position="296"/>
    </location>
</feature>
<keyword evidence="7" id="KW-1185">Reference proteome</keyword>
<keyword evidence="2" id="KW-0677">Repeat</keyword>
<name>A0A292PPG2_9PEZI</name>
<dbReference type="InterPro" id="IPR036322">
    <property type="entry name" value="WD40_repeat_dom_sf"/>
</dbReference>
<feature type="region of interest" description="Disordered" evidence="4">
    <location>
        <begin position="421"/>
        <end position="456"/>
    </location>
</feature>
<evidence type="ECO:0000259" key="5">
    <source>
        <dbReference type="Pfam" id="PF23798"/>
    </source>
</evidence>
<dbReference type="InterPro" id="IPR015943">
    <property type="entry name" value="WD40/YVTN_repeat-like_dom_sf"/>
</dbReference>
<evidence type="ECO:0000256" key="1">
    <source>
        <dbReference type="ARBA" id="ARBA00022574"/>
    </source>
</evidence>
<gene>
    <name evidence="6" type="ORF">GSTUAT00007523001</name>
</gene>
<dbReference type="InterPro" id="IPR057544">
    <property type="entry name" value="Beta-prop_SPT8"/>
</dbReference>
<evidence type="ECO:0000256" key="4">
    <source>
        <dbReference type="SAM" id="MobiDB-lite"/>
    </source>
</evidence>
<dbReference type="SMART" id="SM00320">
    <property type="entry name" value="WD40"/>
    <property type="match status" value="6"/>
</dbReference>
<sequence>MLKSQMIASTASSDNEQDEIMEDPEQENDDDSDDAGDDDEDADGDGDQDDQAEGDENEAENEDGDGEGDGEGDGICSPGLAPTSSSIPSDANSAIRFAAASPLSVYNPASGVKNAITYEITPYVAAPQSTSINAFCATPCMRWVFTGGSDGYIRRFDWFGSINGKVPLTVAQRHPFVDSVTRAGVLLSYWENEEPTVAGKPQVLHVPETTDDLKLSPVYSLAVQNQSLWLLSGLESGGINLQSVRHDEGKIITTLRKHNSAVSVLTLANDEKSVLSGSWDGMVYDWDLNTGQARREFPSSSGQISSVAFRPISTEWREIRNTALINGVSGGRDKGLSNGVGTSNGDGDEDAPGSPVESTRSYGSLFGDDDDMGMGEEDEMSRAIANGLGSDPASFENGREDQRINNNDMIMADDVTRIHTNETSGTRNGCNNSGPETNGFLQTASANGPPSSNDQNAFLASSMDGTLRIWDIREPNPVAVSTPPKGVPPWCMNSCWSTDGNFIYAGRRNGTVEEFSVHNGIGEATRTMKFPLGSGPVSALTALPNGRHLICASFDNLRLYDLSENASKHSTVPFYIIPGHHGGVISSLYVDATGQYLISIAGNRGWEGITTEVLLGYEIVSVLS</sequence>
<feature type="region of interest" description="Disordered" evidence="4">
    <location>
        <begin position="1"/>
        <end position="88"/>
    </location>
</feature>
<feature type="region of interest" description="Disordered" evidence="4">
    <location>
        <begin position="386"/>
        <end position="405"/>
    </location>
</feature>
<organism evidence="6 7">
    <name type="scientific">Tuber aestivum</name>
    <name type="common">summer truffle</name>
    <dbReference type="NCBI Taxonomy" id="59557"/>
    <lineage>
        <taxon>Eukaryota</taxon>
        <taxon>Fungi</taxon>
        <taxon>Dikarya</taxon>
        <taxon>Ascomycota</taxon>
        <taxon>Pezizomycotina</taxon>
        <taxon>Pezizomycetes</taxon>
        <taxon>Pezizales</taxon>
        <taxon>Tuberaceae</taxon>
        <taxon>Tuber</taxon>
    </lineage>
</organism>
<dbReference type="EMBL" id="LN891134">
    <property type="protein sequence ID" value="CUS08377.1"/>
    <property type="molecule type" value="Genomic_DNA"/>
</dbReference>
<dbReference type="Pfam" id="PF23798">
    <property type="entry name" value="Beta-prop_SPT8"/>
    <property type="match status" value="2"/>
</dbReference>
<reference evidence="6" key="1">
    <citation type="submission" date="2015-10" db="EMBL/GenBank/DDBJ databases">
        <authorList>
            <person name="Regsiter A."/>
            <person name="william w."/>
        </authorList>
    </citation>
    <scope>NUCLEOTIDE SEQUENCE</scope>
    <source>
        <strain evidence="6">Montdore</strain>
    </source>
</reference>
<feature type="repeat" description="WD" evidence="3">
    <location>
        <begin position="452"/>
        <end position="480"/>
    </location>
</feature>
<evidence type="ECO:0000256" key="2">
    <source>
        <dbReference type="ARBA" id="ARBA00022737"/>
    </source>
</evidence>
<dbReference type="Gene3D" id="2.130.10.10">
    <property type="entry name" value="YVTN repeat-like/Quinoprotein amine dehydrogenase"/>
    <property type="match status" value="2"/>
</dbReference>
<evidence type="ECO:0000256" key="3">
    <source>
        <dbReference type="PROSITE-ProRule" id="PRU00221"/>
    </source>
</evidence>
<proteinExistence type="predicted"/>
<feature type="compositionally biased region" description="Polar residues" evidence="4">
    <location>
        <begin position="1"/>
        <end position="14"/>
    </location>
</feature>
<dbReference type="PROSITE" id="PS50082">
    <property type="entry name" value="WD_REPEATS_2"/>
    <property type="match status" value="2"/>
</dbReference>
<dbReference type="PANTHER" id="PTHR19848">
    <property type="entry name" value="WD40 REPEAT PROTEIN"/>
    <property type="match status" value="1"/>
</dbReference>
<feature type="compositionally biased region" description="Acidic residues" evidence="4">
    <location>
        <begin position="15"/>
        <end position="72"/>
    </location>
</feature>
<feature type="region of interest" description="Disordered" evidence="4">
    <location>
        <begin position="327"/>
        <end position="375"/>
    </location>
</feature>
<dbReference type="PANTHER" id="PTHR19848:SF8">
    <property type="entry name" value="F-BOX AND WD REPEAT DOMAIN CONTAINING 7"/>
    <property type="match status" value="1"/>
</dbReference>
<dbReference type="InterPro" id="IPR001680">
    <property type="entry name" value="WD40_rpt"/>
</dbReference>
<feature type="domain" description="Transcription factor spt8 beta-propeller" evidence="5">
    <location>
        <begin position="118"/>
        <end position="359"/>
    </location>
</feature>
<dbReference type="AlphaFoldDB" id="A0A292PPG2"/>
<dbReference type="Proteomes" id="UP001412239">
    <property type="component" value="Unassembled WGS sequence"/>
</dbReference>
<dbReference type="SUPFAM" id="SSF50978">
    <property type="entry name" value="WD40 repeat-like"/>
    <property type="match status" value="1"/>
</dbReference>